<reference evidence="2" key="1">
    <citation type="journal article" date="2013" name="Genetics">
        <title>The draft genome and transcriptome of Panagrellus redivivus are shaped by the harsh demands of a free-living lifestyle.</title>
        <authorList>
            <person name="Srinivasan J."/>
            <person name="Dillman A.R."/>
            <person name="Macchietto M.G."/>
            <person name="Heikkinen L."/>
            <person name="Lakso M."/>
            <person name="Fracchia K.M."/>
            <person name="Antoshechkin I."/>
            <person name="Mortazavi A."/>
            <person name="Wong G."/>
            <person name="Sternberg P.W."/>
        </authorList>
    </citation>
    <scope>NUCLEOTIDE SEQUENCE [LARGE SCALE GENOMIC DNA]</scope>
    <source>
        <strain evidence="2">MT8872</strain>
    </source>
</reference>
<dbReference type="WBParaSite" id="Pan_g12811.t1">
    <property type="protein sequence ID" value="Pan_g12811.t1"/>
    <property type="gene ID" value="Pan_g12811"/>
</dbReference>
<proteinExistence type="predicted"/>
<evidence type="ECO:0000313" key="3">
    <source>
        <dbReference type="WBParaSite" id="Pan_g12811.t1"/>
    </source>
</evidence>
<reference evidence="3" key="2">
    <citation type="submission" date="2020-10" db="UniProtKB">
        <authorList>
            <consortium name="WormBaseParasite"/>
        </authorList>
    </citation>
    <scope>IDENTIFICATION</scope>
</reference>
<keyword evidence="1" id="KW-0732">Signal</keyword>
<evidence type="ECO:0000256" key="1">
    <source>
        <dbReference type="SAM" id="SignalP"/>
    </source>
</evidence>
<feature type="chain" id="PRO_5028888607" evidence="1">
    <location>
        <begin position="21"/>
        <end position="96"/>
    </location>
</feature>
<organism evidence="2 3">
    <name type="scientific">Panagrellus redivivus</name>
    <name type="common">Microworm</name>
    <dbReference type="NCBI Taxonomy" id="6233"/>
    <lineage>
        <taxon>Eukaryota</taxon>
        <taxon>Metazoa</taxon>
        <taxon>Ecdysozoa</taxon>
        <taxon>Nematoda</taxon>
        <taxon>Chromadorea</taxon>
        <taxon>Rhabditida</taxon>
        <taxon>Tylenchina</taxon>
        <taxon>Panagrolaimomorpha</taxon>
        <taxon>Panagrolaimoidea</taxon>
        <taxon>Panagrolaimidae</taxon>
        <taxon>Panagrellus</taxon>
    </lineage>
</organism>
<feature type="signal peptide" evidence="1">
    <location>
        <begin position="1"/>
        <end position="20"/>
    </location>
</feature>
<evidence type="ECO:0000313" key="2">
    <source>
        <dbReference type="Proteomes" id="UP000492821"/>
    </source>
</evidence>
<keyword evidence="2" id="KW-1185">Reference proteome</keyword>
<name>A0A7E4UUT2_PANRE</name>
<sequence length="96" mass="10674">MSIISVVTYFLLAVLAIVSAQNFGARDPFSYQNNVAYNGYPLGDPYGNGGTWSSNLARPNRPPRLRPINRTLQSFDHNTVFFNTQIALLIVTVVQI</sequence>
<dbReference type="AlphaFoldDB" id="A0A7E4UUT2"/>
<accession>A0A7E4UUT2</accession>
<dbReference type="Proteomes" id="UP000492821">
    <property type="component" value="Unassembled WGS sequence"/>
</dbReference>
<protein>
    <submittedName>
        <fullName evidence="3">Secreted protein</fullName>
    </submittedName>
</protein>